<proteinExistence type="predicted"/>
<dbReference type="Proteomes" id="UP000189681">
    <property type="component" value="Unassembled WGS sequence"/>
</dbReference>
<dbReference type="EMBL" id="AYTS01000145">
    <property type="protein sequence ID" value="OOP55456.1"/>
    <property type="molecule type" value="Genomic_DNA"/>
</dbReference>
<gene>
    <name evidence="1" type="ORF">AYP45_14780</name>
</gene>
<organism evidence="1 2">
    <name type="scientific">Candidatus Brocadia carolinensis</name>
    <dbReference type="NCBI Taxonomy" id="1004156"/>
    <lineage>
        <taxon>Bacteria</taxon>
        <taxon>Pseudomonadati</taxon>
        <taxon>Planctomycetota</taxon>
        <taxon>Candidatus Brocadiia</taxon>
        <taxon>Candidatus Brocadiales</taxon>
        <taxon>Candidatus Brocadiaceae</taxon>
        <taxon>Candidatus Brocadia</taxon>
    </lineage>
</organism>
<reference evidence="1 2" key="1">
    <citation type="journal article" date="2017" name="Water Res.">
        <title>Discovery and metagenomic analysis of an anammox bacterial enrichment related to Candidatus "Brocadia caroliniensis" in a full-scale glycerol-fed nitritation-denitritation separate centrate treatment process.</title>
        <authorList>
            <person name="Park H."/>
            <person name="Brotto A.C."/>
            <person name="van Loosdrecht M.C."/>
            <person name="Chandran K."/>
        </authorList>
    </citation>
    <scope>NUCLEOTIDE SEQUENCE [LARGE SCALE GENOMIC DNA]</scope>
    <source>
        <strain evidence="1">26THWARD</strain>
    </source>
</reference>
<comment type="caution">
    <text evidence="1">The sequence shown here is derived from an EMBL/GenBank/DDBJ whole genome shotgun (WGS) entry which is preliminary data.</text>
</comment>
<evidence type="ECO:0000313" key="1">
    <source>
        <dbReference type="EMBL" id="OOP55456.1"/>
    </source>
</evidence>
<dbReference type="AlphaFoldDB" id="A0A1V4AQS7"/>
<accession>A0A1V4AQS7</accession>
<evidence type="ECO:0000313" key="2">
    <source>
        <dbReference type="Proteomes" id="UP000189681"/>
    </source>
</evidence>
<name>A0A1V4AQS7_9BACT</name>
<sequence>MDTSHVPEFKKTIKDEGMIIVYEDKASFRRSATLHQTWAPVNTQSKVLSKGQYNRQKIFGAIELSSGKFFINTKGKTFILKPISSLLKN</sequence>
<protein>
    <submittedName>
        <fullName evidence="1">Uncharacterized protein</fullName>
    </submittedName>
</protein>